<keyword evidence="1" id="KW-0812">Transmembrane</keyword>
<evidence type="ECO:0000256" key="1">
    <source>
        <dbReference type="SAM" id="Phobius"/>
    </source>
</evidence>
<feature type="transmembrane region" description="Helical" evidence="1">
    <location>
        <begin position="84"/>
        <end position="101"/>
    </location>
</feature>
<proteinExistence type="predicted"/>
<feature type="transmembrane region" description="Helical" evidence="1">
    <location>
        <begin position="21"/>
        <end position="41"/>
    </location>
</feature>
<dbReference type="AlphaFoldDB" id="A0A8J3V7X0"/>
<organism evidence="2 3">
    <name type="scientific">Planotetraspora thailandica</name>
    <dbReference type="NCBI Taxonomy" id="487172"/>
    <lineage>
        <taxon>Bacteria</taxon>
        <taxon>Bacillati</taxon>
        <taxon>Actinomycetota</taxon>
        <taxon>Actinomycetes</taxon>
        <taxon>Streptosporangiales</taxon>
        <taxon>Streptosporangiaceae</taxon>
        <taxon>Planotetraspora</taxon>
    </lineage>
</organism>
<sequence length="147" mass="15167">MTANRPSRTDHGRRPPPVAAGMLMALAAAAFAIMSVIHFGVDIPVGFTTISDPFAGAAPPEAVISGVMAVGATAVFTRRTTTRRVALGTTLFALLGTAYGLTITLDSTRTGDLAYHLGILATLLAILGLLLVPARRADARVTGREPG</sequence>
<reference evidence="2" key="1">
    <citation type="submission" date="2021-01" db="EMBL/GenBank/DDBJ databases">
        <title>Whole genome shotgun sequence of Planotetraspora thailandica NBRC 104271.</title>
        <authorList>
            <person name="Komaki H."/>
            <person name="Tamura T."/>
        </authorList>
    </citation>
    <scope>NUCLEOTIDE SEQUENCE</scope>
    <source>
        <strain evidence="2">NBRC 104271</strain>
    </source>
</reference>
<keyword evidence="1" id="KW-0472">Membrane</keyword>
<dbReference type="Proteomes" id="UP000605992">
    <property type="component" value="Unassembled WGS sequence"/>
</dbReference>
<feature type="transmembrane region" description="Helical" evidence="1">
    <location>
        <begin position="113"/>
        <end position="134"/>
    </location>
</feature>
<gene>
    <name evidence="2" type="ORF">Pth03_49400</name>
</gene>
<feature type="transmembrane region" description="Helical" evidence="1">
    <location>
        <begin position="61"/>
        <end position="77"/>
    </location>
</feature>
<name>A0A8J3V7X0_9ACTN</name>
<evidence type="ECO:0000313" key="3">
    <source>
        <dbReference type="Proteomes" id="UP000605992"/>
    </source>
</evidence>
<keyword evidence="3" id="KW-1185">Reference proteome</keyword>
<comment type="caution">
    <text evidence="2">The sequence shown here is derived from an EMBL/GenBank/DDBJ whole genome shotgun (WGS) entry which is preliminary data.</text>
</comment>
<protein>
    <recommendedName>
        <fullName evidence="4">DUF4383 domain-containing protein</fullName>
    </recommendedName>
</protein>
<accession>A0A8J3V7X0</accession>
<evidence type="ECO:0008006" key="4">
    <source>
        <dbReference type="Google" id="ProtNLM"/>
    </source>
</evidence>
<dbReference type="EMBL" id="BOOR01000037">
    <property type="protein sequence ID" value="GII56551.1"/>
    <property type="molecule type" value="Genomic_DNA"/>
</dbReference>
<evidence type="ECO:0000313" key="2">
    <source>
        <dbReference type="EMBL" id="GII56551.1"/>
    </source>
</evidence>
<keyword evidence="1" id="KW-1133">Transmembrane helix</keyword>